<dbReference type="AlphaFoldDB" id="A0A8J5FMQ0"/>
<reference evidence="1 2" key="1">
    <citation type="submission" date="2020-08" db="EMBL/GenBank/DDBJ databases">
        <title>Plant Genome Project.</title>
        <authorList>
            <person name="Zhang R.-G."/>
        </authorList>
    </citation>
    <scope>NUCLEOTIDE SEQUENCE [LARGE SCALE GENOMIC DNA]</scope>
    <source>
        <tissue evidence="1">Rhizome</tissue>
    </source>
</reference>
<comment type="caution">
    <text evidence="1">The sequence shown here is derived from an EMBL/GenBank/DDBJ whole genome shotgun (WGS) entry which is preliminary data.</text>
</comment>
<dbReference type="Proteomes" id="UP000734854">
    <property type="component" value="Unassembled WGS sequence"/>
</dbReference>
<accession>A0A8J5FMQ0</accession>
<evidence type="ECO:0000313" key="1">
    <source>
        <dbReference type="EMBL" id="KAG6487177.1"/>
    </source>
</evidence>
<gene>
    <name evidence="1" type="ORF">ZIOFF_055760</name>
</gene>
<dbReference type="EMBL" id="JACMSC010000015">
    <property type="protein sequence ID" value="KAG6487177.1"/>
    <property type="molecule type" value="Genomic_DNA"/>
</dbReference>
<sequence>MPRYTDGFDWFHCVGYAGVHITVTAAGKIAVVELCSDPVVINPGGDVVDYGERTVLNVTALESESSIYDEGTETWLHLFDVYLGDTLASFSAFVSGRRIRGIARLG</sequence>
<keyword evidence="2" id="KW-1185">Reference proteome</keyword>
<protein>
    <submittedName>
        <fullName evidence="1">Uncharacterized protein</fullName>
    </submittedName>
</protein>
<evidence type="ECO:0000313" key="2">
    <source>
        <dbReference type="Proteomes" id="UP000734854"/>
    </source>
</evidence>
<proteinExistence type="predicted"/>
<organism evidence="1 2">
    <name type="scientific">Zingiber officinale</name>
    <name type="common">Ginger</name>
    <name type="synonym">Amomum zingiber</name>
    <dbReference type="NCBI Taxonomy" id="94328"/>
    <lineage>
        <taxon>Eukaryota</taxon>
        <taxon>Viridiplantae</taxon>
        <taxon>Streptophyta</taxon>
        <taxon>Embryophyta</taxon>
        <taxon>Tracheophyta</taxon>
        <taxon>Spermatophyta</taxon>
        <taxon>Magnoliopsida</taxon>
        <taxon>Liliopsida</taxon>
        <taxon>Zingiberales</taxon>
        <taxon>Zingiberaceae</taxon>
        <taxon>Zingiber</taxon>
    </lineage>
</organism>
<name>A0A8J5FMQ0_ZINOF</name>